<dbReference type="OrthoDB" id="10028421at2759"/>
<evidence type="ECO:0000313" key="5">
    <source>
        <dbReference type="EMBL" id="KAJ6638963.1"/>
    </source>
</evidence>
<organism evidence="5 6">
    <name type="scientific">Pseudolycoriella hygida</name>
    <dbReference type="NCBI Taxonomy" id="35572"/>
    <lineage>
        <taxon>Eukaryota</taxon>
        <taxon>Metazoa</taxon>
        <taxon>Ecdysozoa</taxon>
        <taxon>Arthropoda</taxon>
        <taxon>Hexapoda</taxon>
        <taxon>Insecta</taxon>
        <taxon>Pterygota</taxon>
        <taxon>Neoptera</taxon>
        <taxon>Endopterygota</taxon>
        <taxon>Diptera</taxon>
        <taxon>Nematocera</taxon>
        <taxon>Sciaroidea</taxon>
        <taxon>Sciaridae</taxon>
        <taxon>Pseudolycoriella</taxon>
    </lineage>
</organism>
<feature type="region of interest" description="Disordered" evidence="4">
    <location>
        <begin position="316"/>
        <end position="339"/>
    </location>
</feature>
<comment type="similarity">
    <text evidence="1">Belongs to the LRRFIP family.</text>
</comment>
<sequence length="614" mass="69336">QVNVTDPTRLRIFIEIFQAAALQKSSKLIVPFKGRRRGNSRSNAEDQALDQIAREAKIQTGVANKGTWKSEIMDITDTSITDAIENGFAHKKVKLNGDTTSEKSSGKNDSEEEFDFSSSDLEDLDSVNSAVDEADDLIGTLPTMAVKSHDNDDKHLIESKCDNLHTENSDSAPEMNTVVNSDASRLDKSFISLRSEHNELESIDSTDNLISETVDDQMTNSNNTADTSALTQIGEDDAYSDEDGAIVNFLGKANEIAEARLAQRRQARAEAREIRMRELERQQKEQELNADRVFDMQASANIDPLGRSRLAISSVTGPIRGNSMSSRRSSEDSLEEEGRSLRDIRHELKDVEERFRKAMIANAQLDNERASQSYQIQLLKDKLEEMEEAHAQLQREHKDKCRDYDALKRNNDKLNDELKLTLGQLNERDTLIAEQGLTIVIVENDDGTDARRALVSVENAQLLDTVQGSLDVRLKKFAEEKQTLKNELQQLHQQLLDSKTQRRSGSMNGPLGDDDYEDVQREANKQISDYRYKLQKAEQEIASLQASLARSETQVIRYKSTADAAEKAESELKLERRKLQRENREVSERLEELETANNHLLKRLDKLKNAKSAL</sequence>
<keyword evidence="2 3" id="KW-0175">Coiled coil</keyword>
<dbReference type="AlphaFoldDB" id="A0A9Q0MW20"/>
<name>A0A9Q0MW20_9DIPT</name>
<feature type="compositionally biased region" description="Polar residues" evidence="4">
    <location>
        <begin position="496"/>
        <end position="507"/>
    </location>
</feature>
<reference evidence="5" key="1">
    <citation type="submission" date="2022-07" db="EMBL/GenBank/DDBJ databases">
        <authorList>
            <person name="Trinca V."/>
            <person name="Uliana J.V.C."/>
            <person name="Torres T.T."/>
            <person name="Ward R.J."/>
            <person name="Monesi N."/>
        </authorList>
    </citation>
    <scope>NUCLEOTIDE SEQUENCE</scope>
    <source>
        <strain evidence="5">HSMRA1968</strain>
        <tissue evidence="5">Whole embryos</tissue>
    </source>
</reference>
<evidence type="ECO:0000256" key="1">
    <source>
        <dbReference type="ARBA" id="ARBA00008275"/>
    </source>
</evidence>
<feature type="compositionally biased region" description="Basic and acidic residues" evidence="4">
    <location>
        <begin position="100"/>
        <end position="109"/>
    </location>
</feature>
<gene>
    <name evidence="5" type="primary">LRRFIP2</name>
    <name evidence="5" type="ORF">Bhyg_11701</name>
</gene>
<feature type="region of interest" description="Disordered" evidence="4">
    <location>
        <begin position="97"/>
        <end position="122"/>
    </location>
</feature>
<feature type="non-terminal residue" evidence="5">
    <location>
        <position position="614"/>
    </location>
</feature>
<dbReference type="PANTHER" id="PTHR19212:SF0">
    <property type="entry name" value="LD07988P"/>
    <property type="match status" value="1"/>
</dbReference>
<protein>
    <submittedName>
        <fullName evidence="5">Leucine-rich repeat flightless-interacting protein 2</fullName>
    </submittedName>
</protein>
<evidence type="ECO:0000256" key="4">
    <source>
        <dbReference type="SAM" id="MobiDB-lite"/>
    </source>
</evidence>
<dbReference type="InterPro" id="IPR019139">
    <property type="entry name" value="LRRFIP1/2"/>
</dbReference>
<feature type="compositionally biased region" description="Acidic residues" evidence="4">
    <location>
        <begin position="110"/>
        <end position="122"/>
    </location>
</feature>
<feature type="region of interest" description="Disordered" evidence="4">
    <location>
        <begin position="496"/>
        <end position="517"/>
    </location>
</feature>
<feature type="non-terminal residue" evidence="5">
    <location>
        <position position="1"/>
    </location>
</feature>
<evidence type="ECO:0000256" key="2">
    <source>
        <dbReference type="ARBA" id="ARBA00023054"/>
    </source>
</evidence>
<comment type="caution">
    <text evidence="5">The sequence shown here is derived from an EMBL/GenBank/DDBJ whole genome shotgun (WGS) entry which is preliminary data.</text>
</comment>
<feature type="compositionally biased region" description="Basic and acidic residues" evidence="4">
    <location>
        <begin position="328"/>
        <end position="339"/>
    </location>
</feature>
<dbReference type="Gene3D" id="1.20.5.4090">
    <property type="match status" value="1"/>
</dbReference>
<dbReference type="EMBL" id="WJQU01000003">
    <property type="protein sequence ID" value="KAJ6638963.1"/>
    <property type="molecule type" value="Genomic_DNA"/>
</dbReference>
<dbReference type="GO" id="GO:0006355">
    <property type="term" value="P:regulation of DNA-templated transcription"/>
    <property type="evidence" value="ECO:0007669"/>
    <property type="project" value="InterPro"/>
</dbReference>
<proteinExistence type="inferred from homology"/>
<dbReference type="Pfam" id="PF09738">
    <property type="entry name" value="LRRFIP"/>
    <property type="match status" value="1"/>
</dbReference>
<dbReference type="Proteomes" id="UP001151699">
    <property type="component" value="Chromosome X"/>
</dbReference>
<dbReference type="PANTHER" id="PTHR19212">
    <property type="entry name" value="LEUCINE RICH REPEAT IN FLII INTERACTING PROTEIN"/>
    <property type="match status" value="1"/>
</dbReference>
<evidence type="ECO:0000256" key="3">
    <source>
        <dbReference type="SAM" id="Coils"/>
    </source>
</evidence>
<keyword evidence="6" id="KW-1185">Reference proteome</keyword>
<accession>A0A9Q0MW20</accession>
<evidence type="ECO:0000313" key="6">
    <source>
        <dbReference type="Proteomes" id="UP001151699"/>
    </source>
</evidence>
<feature type="coiled-coil region" evidence="3">
    <location>
        <begin position="262"/>
        <end position="296"/>
    </location>
</feature>